<evidence type="ECO:0000313" key="2">
    <source>
        <dbReference type="Proteomes" id="UP000499080"/>
    </source>
</evidence>
<sequence>MRCSRRLHLCALKSARCQGISRQAQDVVKSSVREVWFLAVVRDGVKTRGNAWIANSASLAWSVNCGSWKREYRNLYTVGRSSVGNEWNVINIIGGNVRAVVGGSAGHAWSVITLGVIESGNCGLWRCGKCVETGLWRCGKYVETVVCGVLGNVWKLWFVAFWEMCGNSGSWRCGK</sequence>
<organism evidence="1 2">
    <name type="scientific">Araneus ventricosus</name>
    <name type="common">Orbweaver spider</name>
    <name type="synonym">Epeira ventricosa</name>
    <dbReference type="NCBI Taxonomy" id="182803"/>
    <lineage>
        <taxon>Eukaryota</taxon>
        <taxon>Metazoa</taxon>
        <taxon>Ecdysozoa</taxon>
        <taxon>Arthropoda</taxon>
        <taxon>Chelicerata</taxon>
        <taxon>Arachnida</taxon>
        <taxon>Araneae</taxon>
        <taxon>Araneomorphae</taxon>
        <taxon>Entelegynae</taxon>
        <taxon>Araneoidea</taxon>
        <taxon>Araneidae</taxon>
        <taxon>Araneus</taxon>
    </lineage>
</organism>
<comment type="caution">
    <text evidence="1">The sequence shown here is derived from an EMBL/GenBank/DDBJ whole genome shotgun (WGS) entry which is preliminary data.</text>
</comment>
<accession>A0A4Y2ABC1</accession>
<keyword evidence="2" id="KW-1185">Reference proteome</keyword>
<dbReference type="AlphaFoldDB" id="A0A4Y2ABC1"/>
<gene>
    <name evidence="1" type="ORF">AVEN_53349_1</name>
</gene>
<dbReference type="EMBL" id="BGPR01000010">
    <property type="protein sequence ID" value="GBL76639.1"/>
    <property type="molecule type" value="Genomic_DNA"/>
</dbReference>
<protein>
    <submittedName>
        <fullName evidence="1">Uncharacterized protein</fullName>
    </submittedName>
</protein>
<reference evidence="1 2" key="1">
    <citation type="journal article" date="2019" name="Sci. Rep.">
        <title>Orb-weaving spider Araneus ventricosus genome elucidates the spidroin gene catalogue.</title>
        <authorList>
            <person name="Kono N."/>
            <person name="Nakamura H."/>
            <person name="Ohtoshi R."/>
            <person name="Moran D.A.P."/>
            <person name="Shinohara A."/>
            <person name="Yoshida Y."/>
            <person name="Fujiwara M."/>
            <person name="Mori M."/>
            <person name="Tomita M."/>
            <person name="Arakawa K."/>
        </authorList>
    </citation>
    <scope>NUCLEOTIDE SEQUENCE [LARGE SCALE GENOMIC DNA]</scope>
</reference>
<name>A0A4Y2ABC1_ARAVE</name>
<dbReference type="Proteomes" id="UP000499080">
    <property type="component" value="Unassembled WGS sequence"/>
</dbReference>
<evidence type="ECO:0000313" key="1">
    <source>
        <dbReference type="EMBL" id="GBL76639.1"/>
    </source>
</evidence>
<proteinExistence type="predicted"/>